<evidence type="ECO:0008006" key="5">
    <source>
        <dbReference type="Google" id="ProtNLM"/>
    </source>
</evidence>
<feature type="compositionally biased region" description="Polar residues" evidence="1">
    <location>
        <begin position="159"/>
        <end position="176"/>
    </location>
</feature>
<keyword evidence="2" id="KW-1133">Transmembrane helix</keyword>
<dbReference type="PANTHER" id="PTHR46702:SF2">
    <property type="entry name" value="DNA LIGASE (DUF1666)"/>
    <property type="match status" value="1"/>
</dbReference>
<keyword evidence="2" id="KW-0472">Membrane</keyword>
<dbReference type="OrthoDB" id="1909644at2759"/>
<dbReference type="EMBL" id="NKXS01004266">
    <property type="protein sequence ID" value="PIN06960.1"/>
    <property type="molecule type" value="Genomic_DNA"/>
</dbReference>
<name>A0A2G9GPM8_9LAMI</name>
<comment type="caution">
    <text evidence="3">The sequence shown here is derived from an EMBL/GenBank/DDBJ whole genome shotgun (WGS) entry which is preliminary data.</text>
</comment>
<feature type="region of interest" description="Disordered" evidence="1">
    <location>
        <begin position="108"/>
        <end position="176"/>
    </location>
</feature>
<organism evidence="3 4">
    <name type="scientific">Handroanthus impetiginosus</name>
    <dbReference type="NCBI Taxonomy" id="429701"/>
    <lineage>
        <taxon>Eukaryota</taxon>
        <taxon>Viridiplantae</taxon>
        <taxon>Streptophyta</taxon>
        <taxon>Embryophyta</taxon>
        <taxon>Tracheophyta</taxon>
        <taxon>Spermatophyta</taxon>
        <taxon>Magnoliopsida</taxon>
        <taxon>eudicotyledons</taxon>
        <taxon>Gunneridae</taxon>
        <taxon>Pentapetalae</taxon>
        <taxon>asterids</taxon>
        <taxon>lamiids</taxon>
        <taxon>Lamiales</taxon>
        <taxon>Bignoniaceae</taxon>
        <taxon>Crescentiina</taxon>
        <taxon>Tabebuia alliance</taxon>
        <taxon>Handroanthus</taxon>
    </lineage>
</organism>
<evidence type="ECO:0000313" key="3">
    <source>
        <dbReference type="EMBL" id="PIN06960.1"/>
    </source>
</evidence>
<evidence type="ECO:0000313" key="4">
    <source>
        <dbReference type="Proteomes" id="UP000231279"/>
    </source>
</evidence>
<reference evidence="4" key="1">
    <citation type="journal article" date="2018" name="Gigascience">
        <title>Genome assembly of the Pink Ipe (Handroanthus impetiginosus, Bignoniaceae), a highly valued, ecologically keystone Neotropical timber forest tree.</title>
        <authorList>
            <person name="Silva-Junior O.B."/>
            <person name="Grattapaglia D."/>
            <person name="Novaes E."/>
            <person name="Collevatti R.G."/>
        </authorList>
    </citation>
    <scope>NUCLEOTIDE SEQUENCE [LARGE SCALE GENOMIC DNA]</scope>
    <source>
        <strain evidence="4">cv. UFG-1</strain>
    </source>
</reference>
<evidence type="ECO:0000256" key="1">
    <source>
        <dbReference type="SAM" id="MobiDB-lite"/>
    </source>
</evidence>
<feature type="compositionally biased region" description="Polar residues" evidence="1">
    <location>
        <begin position="118"/>
        <end position="129"/>
    </location>
</feature>
<dbReference type="Proteomes" id="UP000231279">
    <property type="component" value="Unassembled WGS sequence"/>
</dbReference>
<accession>A0A2G9GPM8</accession>
<feature type="compositionally biased region" description="Basic and acidic residues" evidence="1">
    <location>
        <begin position="72"/>
        <end position="81"/>
    </location>
</feature>
<dbReference type="STRING" id="429701.A0A2G9GPM8"/>
<dbReference type="InterPro" id="IPR012870">
    <property type="entry name" value="DUF1666"/>
</dbReference>
<keyword evidence="4" id="KW-1185">Reference proteome</keyword>
<proteinExistence type="predicted"/>
<dbReference type="PANTHER" id="PTHR46702">
    <property type="entry name" value="DNA LIGASE (DUF1666)-RELATED"/>
    <property type="match status" value="1"/>
</dbReference>
<feature type="compositionally biased region" description="Acidic residues" evidence="1">
    <location>
        <begin position="61"/>
        <end position="71"/>
    </location>
</feature>
<dbReference type="Pfam" id="PF07891">
    <property type="entry name" value="DUF1666"/>
    <property type="match status" value="1"/>
</dbReference>
<dbReference type="AlphaFoldDB" id="A0A2G9GPM8"/>
<protein>
    <recommendedName>
        <fullName evidence="5">Ribosomal protein L34Ae</fullName>
    </recommendedName>
</protein>
<feature type="region of interest" description="Disordered" evidence="1">
    <location>
        <begin position="228"/>
        <end position="256"/>
    </location>
</feature>
<gene>
    <name evidence="3" type="ORF">CDL12_20484</name>
</gene>
<evidence type="ECO:0000256" key="2">
    <source>
        <dbReference type="SAM" id="Phobius"/>
    </source>
</evidence>
<feature type="transmembrane region" description="Helical" evidence="2">
    <location>
        <begin position="12"/>
        <end position="41"/>
    </location>
</feature>
<keyword evidence="2" id="KW-0812">Transmembrane</keyword>
<feature type="region of interest" description="Disordered" evidence="1">
    <location>
        <begin position="61"/>
        <end position="81"/>
    </location>
</feature>
<sequence>MFRCPKETFARLFYNVSSSFLLLFIFFHFTSIFLAKLFIFFGGNPFYQRTQDGYEFNAFSDEEMEEEEEEQKENYDPESMEERRHLVDDIVHGGDHDTIRRNSYEPLDEESLRENLHNSDQSSSYSTPAIESDDEEEEILARDTYSSYDSEPNEKDPTSRFSSNLKKTSLEPSNNIQEAFPDKTENISFRKEENFLVFQPPISEGKKLVQEKDEGEIFGDTFTIGSTSKDSSEWRSSINCRDSGTEDPFSSSSRRSCPNWESYTVFQKYDEEMSFLDRISVQKLHETESLRSIQVCPRSISERIVHKLRTKSKRSSEFRHNPYHELESAYVAQICMTWEALNWNYKYFQRLRASRREYDPGCPAYVAQQFQQFQVLLQRYVENEPYEHGRRPEIYARMRSLAPKLLQVPEYRDSDDDKREEGVISSRIPSSSFLHIMEESIRTFMSFLKQDKKNHYEMLADLFRRNKRGSADATLLLLLKKVNKKKKAKLNELRRSGKCLRKRKLRAEEELEILMAQIDLKVASRVLRMAALNGEQLHWCENKMSKVRVSDGKLQRDSSPLFFPAH</sequence>